<keyword evidence="4" id="KW-1185">Reference proteome</keyword>
<evidence type="ECO:0000313" key="3">
    <source>
        <dbReference type="EMBL" id="GJS83932.1"/>
    </source>
</evidence>
<dbReference type="Gene3D" id="3.30.70.330">
    <property type="match status" value="1"/>
</dbReference>
<dbReference type="PANTHER" id="PTHR32002:SF35">
    <property type="entry name" value="PROTEIN NLP6"/>
    <property type="match status" value="1"/>
</dbReference>
<feature type="domain" description="RRM" evidence="2">
    <location>
        <begin position="84"/>
        <end position="118"/>
    </location>
</feature>
<accession>A0ABQ4Z446</accession>
<feature type="compositionally biased region" description="Polar residues" evidence="1">
    <location>
        <begin position="10"/>
        <end position="23"/>
    </location>
</feature>
<dbReference type="InterPro" id="IPR000504">
    <property type="entry name" value="RRM_dom"/>
</dbReference>
<dbReference type="Pfam" id="PF00076">
    <property type="entry name" value="RRM_1"/>
    <property type="match status" value="1"/>
</dbReference>
<dbReference type="SUPFAM" id="SSF54928">
    <property type="entry name" value="RNA-binding domain, RBD"/>
    <property type="match status" value="1"/>
</dbReference>
<reference evidence="3" key="2">
    <citation type="submission" date="2022-01" db="EMBL/GenBank/DDBJ databases">
        <authorList>
            <person name="Yamashiro T."/>
            <person name="Shiraishi A."/>
            <person name="Satake H."/>
            <person name="Nakayama K."/>
        </authorList>
    </citation>
    <scope>NUCLEOTIDE SEQUENCE</scope>
</reference>
<reference evidence="3" key="1">
    <citation type="journal article" date="2022" name="Int. J. Mol. Sci.">
        <title>Draft Genome of Tanacetum Coccineum: Genomic Comparison of Closely Related Tanacetum-Family Plants.</title>
        <authorList>
            <person name="Yamashiro T."/>
            <person name="Shiraishi A."/>
            <person name="Nakayama K."/>
            <person name="Satake H."/>
        </authorList>
    </citation>
    <scope>NUCLEOTIDE SEQUENCE</scope>
</reference>
<evidence type="ECO:0000313" key="4">
    <source>
        <dbReference type="Proteomes" id="UP001151760"/>
    </source>
</evidence>
<proteinExistence type="predicted"/>
<sequence length="805" mass="89366">MLVDTDDTKVASSGTDSENQSGSVDGFIIKDDSMSTSHVADREYPLINLLKWIQQNVLCLATSEGGAVLSMEGQSREAIDATNILRAKVVNDPNTGRSKGYVFVKFADEMERNHAMKETTLNLLDLSEATHSRFLMEMKDKDGDNWGVTSCAASEKGKIACSSTDSACDFFVANSAIQPHGWCSGLVDSGVGNSIGDHCLGNRYRAMLDFENSVLHLPSAEKDLRKLVKQSGSVETQGESSSMNFRRKSGFTEYGSSSQVTEMLVTQILLMKRKRCEVSLRCGKSGMEDCMAPSHGKTIGNTRSMGVRVEVCEIFFKPVCVTLAAHEPVLVTPISTEPYLQPTGPASTKLTKNQERKTPETSTEAINKPLKRTIFPDESMEHKKQKNPNGKVVHFTSTMTVGPEFGPCFLINPYILTSDVKTDSRIKRVLDNFDFQGKSGLVQFWECWASRDPEDNGCYLLLTDHLRESDIRDNRLEAYRWTCLNDNYRFVGREKNVGNWFAGRAAQTQVADYQYDGEASGMGQLVVPVYHPGAVLKLAGIIEIVTAQRNETYAADFNQIQSSLMKVNLTSTYLGKTIKVQHNVLVKFTLPFLAKRADLQEQVIMRFNELENKAFSIAYKDTNNIHHSIKSDHDLQSCIADSISNRTTLIRMFVEDVICGDHVFGFLPRRLALRVAFNLGRAITSKKTFSGRRRTETLPTKKSAICNERQGLGHPVSTEPVQLSQISPIPGIVSSGPTIHNGPAFHQERLAFQRHWSGLAHGMSVTAKFRARKEAEQKQKAMSAGVVDSNMYHRLIAMQKDGGCG</sequence>
<comment type="caution">
    <text evidence="3">The sequence shown here is derived from an EMBL/GenBank/DDBJ whole genome shotgun (WGS) entry which is preliminary data.</text>
</comment>
<protein>
    <submittedName>
        <fullName evidence="3">PB1 domain-containing protein</fullName>
    </submittedName>
</protein>
<dbReference type="InterPro" id="IPR012677">
    <property type="entry name" value="Nucleotide-bd_a/b_plait_sf"/>
</dbReference>
<dbReference type="SUPFAM" id="SSF54277">
    <property type="entry name" value="CAD &amp; PB1 domains"/>
    <property type="match status" value="1"/>
</dbReference>
<name>A0ABQ4Z446_9ASTR</name>
<dbReference type="EMBL" id="BQNB010010937">
    <property type="protein sequence ID" value="GJS83932.1"/>
    <property type="molecule type" value="Genomic_DNA"/>
</dbReference>
<dbReference type="Proteomes" id="UP001151760">
    <property type="component" value="Unassembled WGS sequence"/>
</dbReference>
<gene>
    <name evidence="3" type="ORF">Tco_0750473</name>
</gene>
<evidence type="ECO:0000259" key="2">
    <source>
        <dbReference type="Pfam" id="PF00076"/>
    </source>
</evidence>
<feature type="region of interest" description="Disordered" evidence="1">
    <location>
        <begin position="340"/>
        <end position="365"/>
    </location>
</feature>
<dbReference type="PANTHER" id="PTHR32002">
    <property type="entry name" value="PROTEIN NLP8"/>
    <property type="match status" value="1"/>
</dbReference>
<evidence type="ECO:0000256" key="1">
    <source>
        <dbReference type="SAM" id="MobiDB-lite"/>
    </source>
</evidence>
<dbReference type="InterPro" id="IPR045012">
    <property type="entry name" value="NLP"/>
</dbReference>
<organism evidence="3 4">
    <name type="scientific">Tanacetum coccineum</name>
    <dbReference type="NCBI Taxonomy" id="301880"/>
    <lineage>
        <taxon>Eukaryota</taxon>
        <taxon>Viridiplantae</taxon>
        <taxon>Streptophyta</taxon>
        <taxon>Embryophyta</taxon>
        <taxon>Tracheophyta</taxon>
        <taxon>Spermatophyta</taxon>
        <taxon>Magnoliopsida</taxon>
        <taxon>eudicotyledons</taxon>
        <taxon>Gunneridae</taxon>
        <taxon>Pentapetalae</taxon>
        <taxon>asterids</taxon>
        <taxon>campanulids</taxon>
        <taxon>Asterales</taxon>
        <taxon>Asteraceae</taxon>
        <taxon>Asteroideae</taxon>
        <taxon>Anthemideae</taxon>
        <taxon>Anthemidinae</taxon>
        <taxon>Tanacetum</taxon>
    </lineage>
</organism>
<feature type="region of interest" description="Disordered" evidence="1">
    <location>
        <begin position="1"/>
        <end position="26"/>
    </location>
</feature>
<dbReference type="InterPro" id="IPR035979">
    <property type="entry name" value="RBD_domain_sf"/>
</dbReference>